<dbReference type="Gene3D" id="2.60.200.40">
    <property type="match status" value="1"/>
</dbReference>
<dbReference type="InterPro" id="IPR050187">
    <property type="entry name" value="Lipid_Phosphate_FormReg"/>
</dbReference>
<sequence>MNNTNSLNNYLIVFNPVANKKRQQIVNTVQQRLQQNNIQFELYPTAAELVINQTYFKQRISQYSDVIVIGGDGTLNCVINCLPDNSQIRLGLVPAGTGNDFARMWYGRDRNLNAILDIVTGISTQQISLGECIFNEANNENQYQIKRRFHNVMGTGFDSKLAKDLRHNKGRFPSLSYLMAAVKKVPFYQEKTSSFIIDDEKQQYENLITAFANGRYFGGGLKVAPKANPLSADLDIVQVARHPLLTKLKLIIALCVGRHMSAKQVQYRTIRSTSLIDTVGLDLQADGEYIGQSPCSISVIENAVKVKR</sequence>
<keyword evidence="7" id="KW-1185">Reference proteome</keyword>
<dbReference type="RefSeq" id="WP_105051214.1">
    <property type="nucleotide sequence ID" value="NZ_BMYG01000004.1"/>
</dbReference>
<dbReference type="InterPro" id="IPR017438">
    <property type="entry name" value="ATP-NAD_kinase_N"/>
</dbReference>
<dbReference type="OrthoDB" id="142078at2"/>
<protein>
    <recommendedName>
        <fullName evidence="5">DAGKc domain-containing protein</fullName>
    </recommendedName>
</protein>
<evidence type="ECO:0000259" key="5">
    <source>
        <dbReference type="PROSITE" id="PS50146"/>
    </source>
</evidence>
<dbReference type="Proteomes" id="UP000239007">
    <property type="component" value="Unassembled WGS sequence"/>
</dbReference>
<dbReference type="InterPro" id="IPR016064">
    <property type="entry name" value="NAD/diacylglycerol_kinase_sf"/>
</dbReference>
<proteinExistence type="predicted"/>
<keyword evidence="1" id="KW-0808">Transferase</keyword>
<dbReference type="GO" id="GO:0016301">
    <property type="term" value="F:kinase activity"/>
    <property type="evidence" value="ECO:0007669"/>
    <property type="project" value="UniProtKB-KW"/>
</dbReference>
<feature type="domain" description="DAGKc" evidence="5">
    <location>
        <begin position="5"/>
        <end position="136"/>
    </location>
</feature>
<evidence type="ECO:0000313" key="6">
    <source>
        <dbReference type="EMBL" id="PQJ52747.1"/>
    </source>
</evidence>
<dbReference type="Gene3D" id="3.40.50.10330">
    <property type="entry name" value="Probable inorganic polyphosphate/atp-NAD kinase, domain 1"/>
    <property type="match status" value="1"/>
</dbReference>
<evidence type="ECO:0000256" key="2">
    <source>
        <dbReference type="ARBA" id="ARBA00022741"/>
    </source>
</evidence>
<keyword evidence="3" id="KW-0418">Kinase</keyword>
<evidence type="ECO:0000256" key="1">
    <source>
        <dbReference type="ARBA" id="ARBA00022679"/>
    </source>
</evidence>
<keyword evidence="4" id="KW-0067">ATP-binding</keyword>
<name>A0A2S7US44_9GAMM</name>
<dbReference type="AlphaFoldDB" id="A0A2S7US44"/>
<organism evidence="6 7">
    <name type="scientific">Psychrosphaera saromensis</name>
    <dbReference type="NCBI Taxonomy" id="716813"/>
    <lineage>
        <taxon>Bacteria</taxon>
        <taxon>Pseudomonadati</taxon>
        <taxon>Pseudomonadota</taxon>
        <taxon>Gammaproteobacteria</taxon>
        <taxon>Alteromonadales</taxon>
        <taxon>Pseudoalteromonadaceae</taxon>
        <taxon>Psychrosphaera</taxon>
    </lineage>
</organism>
<evidence type="ECO:0000313" key="7">
    <source>
        <dbReference type="Proteomes" id="UP000239007"/>
    </source>
</evidence>
<dbReference type="GO" id="GO:0005524">
    <property type="term" value="F:ATP binding"/>
    <property type="evidence" value="ECO:0007669"/>
    <property type="project" value="UniProtKB-KW"/>
</dbReference>
<dbReference type="NCBIfam" id="TIGR00147">
    <property type="entry name" value="YegS/Rv2252/BmrU family lipid kinase"/>
    <property type="match status" value="1"/>
</dbReference>
<gene>
    <name evidence="6" type="ORF">BTO11_03125</name>
</gene>
<dbReference type="Pfam" id="PF19279">
    <property type="entry name" value="YegS_C"/>
    <property type="match status" value="1"/>
</dbReference>
<dbReference type="PANTHER" id="PTHR12358:SF54">
    <property type="entry name" value="SPHINGOSINE KINASE RELATED PROTEIN"/>
    <property type="match status" value="1"/>
</dbReference>
<comment type="caution">
    <text evidence="6">The sequence shown here is derived from an EMBL/GenBank/DDBJ whole genome shotgun (WGS) entry which is preliminary data.</text>
</comment>
<dbReference type="PANTHER" id="PTHR12358">
    <property type="entry name" value="SPHINGOSINE KINASE"/>
    <property type="match status" value="1"/>
</dbReference>
<dbReference type="InterPro" id="IPR005218">
    <property type="entry name" value="Diacylglycerol/lipid_kinase"/>
</dbReference>
<dbReference type="PROSITE" id="PS50146">
    <property type="entry name" value="DAGK"/>
    <property type="match status" value="1"/>
</dbReference>
<accession>A0A2S7US44</accession>
<evidence type="ECO:0000256" key="4">
    <source>
        <dbReference type="ARBA" id="ARBA00022840"/>
    </source>
</evidence>
<dbReference type="InterPro" id="IPR045540">
    <property type="entry name" value="YegS/DAGK_C"/>
</dbReference>
<dbReference type="EMBL" id="MSCH01000003">
    <property type="protein sequence ID" value="PQJ52747.1"/>
    <property type="molecule type" value="Genomic_DNA"/>
</dbReference>
<reference evidence="6 7" key="1">
    <citation type="submission" date="2016-12" db="EMBL/GenBank/DDBJ databases">
        <title>Diversity of luminous bacteria.</title>
        <authorList>
            <person name="Yoshizawa S."/>
            <person name="Kogure K."/>
        </authorList>
    </citation>
    <scope>NUCLEOTIDE SEQUENCE [LARGE SCALE GENOMIC DNA]</scope>
    <source>
        <strain evidence="6 7">SA4-48</strain>
    </source>
</reference>
<dbReference type="Pfam" id="PF00781">
    <property type="entry name" value="DAGK_cat"/>
    <property type="match status" value="1"/>
</dbReference>
<evidence type="ECO:0000256" key="3">
    <source>
        <dbReference type="ARBA" id="ARBA00022777"/>
    </source>
</evidence>
<dbReference type="InterPro" id="IPR001206">
    <property type="entry name" value="Diacylglycerol_kinase_cat_dom"/>
</dbReference>
<keyword evidence="2" id="KW-0547">Nucleotide-binding</keyword>
<dbReference type="GO" id="GO:0008654">
    <property type="term" value="P:phospholipid biosynthetic process"/>
    <property type="evidence" value="ECO:0007669"/>
    <property type="project" value="InterPro"/>
</dbReference>
<dbReference type="SUPFAM" id="SSF111331">
    <property type="entry name" value="NAD kinase/diacylglycerol kinase-like"/>
    <property type="match status" value="1"/>
</dbReference>